<keyword evidence="1" id="KW-0175">Coiled coil</keyword>
<dbReference type="Proteomes" id="UP000823872">
    <property type="component" value="Chromosome D3"/>
</dbReference>
<organism evidence="3 4">
    <name type="scientific">Felis catus</name>
    <name type="common">Cat</name>
    <name type="synonym">Felis silvestris catus</name>
    <dbReference type="NCBI Taxonomy" id="9685"/>
    <lineage>
        <taxon>Eukaryota</taxon>
        <taxon>Metazoa</taxon>
        <taxon>Chordata</taxon>
        <taxon>Craniata</taxon>
        <taxon>Vertebrata</taxon>
        <taxon>Euteleostomi</taxon>
        <taxon>Mammalia</taxon>
        <taxon>Eutheria</taxon>
        <taxon>Laurasiatheria</taxon>
        <taxon>Carnivora</taxon>
        <taxon>Feliformia</taxon>
        <taxon>Felidae</taxon>
        <taxon>Felinae</taxon>
        <taxon>Felis</taxon>
    </lineage>
</organism>
<feature type="coiled-coil region" evidence="1">
    <location>
        <begin position="304"/>
        <end position="515"/>
    </location>
</feature>
<gene>
    <name evidence="3" type="primary">CCDC157</name>
</gene>
<feature type="region of interest" description="Disordered" evidence="2">
    <location>
        <begin position="603"/>
        <end position="693"/>
    </location>
</feature>
<keyword evidence="4" id="KW-1185">Reference proteome</keyword>
<evidence type="ECO:0000256" key="2">
    <source>
        <dbReference type="SAM" id="MobiDB-lite"/>
    </source>
</evidence>
<sequence>MAHLLGSQSCMDSLRKDLTDLQGAIVDVFSRAGPVRFPSWKFPDRVACDLDMVALLEHYDHVPGDPEFTQLSHAVLLELVIDRLLLLLQSCASYLENLGSEQTVPSAQAVGRCMSVGLTARCFWNSLLRLGMLYKQAAPQKRVNQGETLTSKPTAKGEPARSPEFVTAKFIKPPSPMPGSPQTCQEPDSLPARVSLQCPARTVKNSRNVHSQTVETALVPCDACISVQGSLREVGNMVISLCQSQNLPSSLGQFQQLVQDNMGLRPLPAATMGHWAAEQSKDLTRLSKHVGALAQLVGPLRAQLEEAEGQKDGLRKQVGELEQALQQEQGERRRQADEAAQHLVEWEHNKQQLLTETKARQLQEEAERRAEAERQVHRLEEQVQVLAGRLDGASQQIRWASTELDKEKARVDSMVRHQESLQSKQRALLQQLDSLDQEREELRGSLDEAEAQRAHVEEQLQNVRSEREQGQSQLLAQQELLQSLQREKQSLEQTTTDLQLTISGMEQELVELRERERLLVAFPDLHRPIEAQIPSSGNVTDDMERQVQANDIRIRVLQEENGRLRSMLSKIREVAQQGGLKLIPQDQLWAPHNKGIHGAAPLAQAQNTSPGPPDRQHLPSSRTASAGRTLPCQLRASPPQQPCSRPSKPSLEDMTHSTNCAQNPIRALARLRRRLSPGQRQASPAHQPQERPT</sequence>
<evidence type="ECO:0000256" key="1">
    <source>
        <dbReference type="SAM" id="Coils"/>
    </source>
</evidence>
<reference evidence="3" key="3">
    <citation type="submission" date="2025-09" db="UniProtKB">
        <authorList>
            <consortium name="Ensembl"/>
        </authorList>
    </citation>
    <scope>IDENTIFICATION</scope>
    <source>
        <strain evidence="3">breed Abyssinian</strain>
    </source>
</reference>
<accession>A0ABI7YJV4</accession>
<dbReference type="PANTHER" id="PTHR43696:SF9">
    <property type="entry name" value="COILED-COIL DOMAIN-CONTAINING PROTEIN 157"/>
    <property type="match status" value="1"/>
</dbReference>
<feature type="region of interest" description="Disordered" evidence="2">
    <location>
        <begin position="142"/>
        <end position="161"/>
    </location>
</feature>
<reference evidence="3" key="2">
    <citation type="submission" date="2025-08" db="UniProtKB">
        <authorList>
            <consortium name="Ensembl"/>
        </authorList>
    </citation>
    <scope>IDENTIFICATION</scope>
    <source>
        <strain evidence="3">breed Abyssinian</strain>
    </source>
</reference>
<evidence type="ECO:0000313" key="4">
    <source>
        <dbReference type="Proteomes" id="UP000823872"/>
    </source>
</evidence>
<feature type="compositionally biased region" description="Polar residues" evidence="2">
    <location>
        <begin position="142"/>
        <end position="153"/>
    </location>
</feature>
<dbReference type="PANTHER" id="PTHR43696">
    <property type="entry name" value="COILED-COIL DOMAIN-CONTAINING PROTEIN 157"/>
    <property type="match status" value="1"/>
</dbReference>
<name>A0ABI7YJV4_FELCA</name>
<evidence type="ECO:0008006" key="5">
    <source>
        <dbReference type="Google" id="ProtNLM"/>
    </source>
</evidence>
<dbReference type="Ensembl" id="ENSFCTT00005048552.1">
    <property type="protein sequence ID" value="ENSFCTP00005035113.1"/>
    <property type="gene ID" value="ENSFCTG00005016792.1"/>
</dbReference>
<dbReference type="GeneTree" id="ENSGT00390000013684"/>
<dbReference type="InterPro" id="IPR029681">
    <property type="entry name" value="CCDC157"/>
</dbReference>
<protein>
    <recommendedName>
        <fullName evidence="5">Coiled-coil domain containing 157</fullName>
    </recommendedName>
</protein>
<dbReference type="Gene3D" id="1.10.287.1490">
    <property type="match status" value="1"/>
</dbReference>
<reference evidence="3 4" key="1">
    <citation type="submission" date="2021-02" db="EMBL/GenBank/DDBJ databases">
        <title>Safari Cat Assemblies.</title>
        <authorList>
            <person name="Bredemeyer K.R."/>
            <person name="Murphy W.J."/>
        </authorList>
    </citation>
    <scope>NUCLEOTIDE SEQUENCE [LARGE SCALE GENOMIC DNA]</scope>
</reference>
<proteinExistence type="predicted"/>
<evidence type="ECO:0000313" key="3">
    <source>
        <dbReference type="Ensembl" id="ENSFCTP00005035113.1"/>
    </source>
</evidence>